<dbReference type="SMART" id="SM00116">
    <property type="entry name" value="CBS"/>
    <property type="match status" value="2"/>
</dbReference>
<dbReference type="PANTHER" id="PTHR43080">
    <property type="entry name" value="CBS DOMAIN-CONTAINING PROTEIN CBSX3, MITOCHONDRIAL"/>
    <property type="match status" value="1"/>
</dbReference>
<evidence type="ECO:0000313" key="4">
    <source>
        <dbReference type="EMBL" id="TSD13712.1"/>
    </source>
</evidence>
<evidence type="ECO:0000313" key="5">
    <source>
        <dbReference type="Proteomes" id="UP000319894"/>
    </source>
</evidence>
<dbReference type="RefSeq" id="WP_144262235.1">
    <property type="nucleotide sequence ID" value="NZ_QMDX01000006.1"/>
</dbReference>
<dbReference type="Gene3D" id="3.10.580.10">
    <property type="entry name" value="CBS-domain"/>
    <property type="match status" value="1"/>
</dbReference>
<name>A0A554N8J7_9EURY</name>
<dbReference type="InterPro" id="IPR000644">
    <property type="entry name" value="CBS_dom"/>
</dbReference>
<gene>
    <name evidence="4" type="ORF">DP107_11125</name>
</gene>
<proteinExistence type="predicted"/>
<dbReference type="SUPFAM" id="SSF54631">
    <property type="entry name" value="CBS-domain pair"/>
    <property type="match status" value="1"/>
</dbReference>
<feature type="domain" description="CBS" evidence="3">
    <location>
        <begin position="75"/>
        <end position="130"/>
    </location>
</feature>
<comment type="caution">
    <text evidence="4">The sequence shown here is derived from an EMBL/GenBank/DDBJ whole genome shotgun (WGS) entry which is preliminary data.</text>
</comment>
<dbReference type="Pfam" id="PF00571">
    <property type="entry name" value="CBS"/>
    <property type="match status" value="2"/>
</dbReference>
<dbReference type="PANTHER" id="PTHR43080:SF2">
    <property type="entry name" value="CBS DOMAIN-CONTAINING PROTEIN"/>
    <property type="match status" value="1"/>
</dbReference>
<dbReference type="Proteomes" id="UP000319894">
    <property type="component" value="Unassembled WGS sequence"/>
</dbReference>
<organism evidence="4 5">
    <name type="scientific">Haloglomus irregulare</name>
    <dbReference type="NCBI Taxonomy" id="2234134"/>
    <lineage>
        <taxon>Archaea</taxon>
        <taxon>Methanobacteriati</taxon>
        <taxon>Methanobacteriota</taxon>
        <taxon>Stenosarchaea group</taxon>
        <taxon>Halobacteria</taxon>
        <taxon>Halobacteriales</taxon>
        <taxon>Natronomonadaceae</taxon>
        <taxon>Haloglomus</taxon>
    </lineage>
</organism>
<feature type="domain" description="CBS" evidence="3">
    <location>
        <begin position="10"/>
        <end position="67"/>
    </location>
</feature>
<protein>
    <submittedName>
        <fullName evidence="4">CBS domain-containing protein</fullName>
    </submittedName>
</protein>
<dbReference type="AlphaFoldDB" id="A0A554N8J7"/>
<reference evidence="4 5" key="1">
    <citation type="submission" date="2018-06" db="EMBL/GenBank/DDBJ databases">
        <title>Natronomonas sp. F16-60 a new haloarchaeon isolated from a solar saltern of Isla Cristina, Huelva, Spain.</title>
        <authorList>
            <person name="Duran-Viseras A."/>
            <person name="Sanchez-Porro C."/>
            <person name="Ventosa A."/>
        </authorList>
    </citation>
    <scope>NUCLEOTIDE SEQUENCE [LARGE SCALE GENOMIC DNA]</scope>
    <source>
        <strain evidence="4 5">F16-60</strain>
    </source>
</reference>
<dbReference type="InParanoid" id="A0A554N8J7"/>
<dbReference type="PROSITE" id="PS51371">
    <property type="entry name" value="CBS"/>
    <property type="match status" value="2"/>
</dbReference>
<accession>A0A554N8J7</accession>
<dbReference type="OrthoDB" id="8919at2157"/>
<sequence>MVRTTVADRMSSPVLTLAAETPVDEAAGGMLETEIKSLVVIDDDCHPIGIFTSTDIVELAAEDGRPSDATVGDYMTTDVVTTDPEATLAAAAERLVAEEINHLPVTKDDEVVGMLSTTDLTERVAEAEAVDEPA</sequence>
<evidence type="ECO:0000256" key="1">
    <source>
        <dbReference type="ARBA" id="ARBA00023122"/>
    </source>
</evidence>
<dbReference type="InterPro" id="IPR051257">
    <property type="entry name" value="Diverse_CBS-Domain"/>
</dbReference>
<dbReference type="InterPro" id="IPR046342">
    <property type="entry name" value="CBS_dom_sf"/>
</dbReference>
<evidence type="ECO:0000256" key="2">
    <source>
        <dbReference type="PROSITE-ProRule" id="PRU00703"/>
    </source>
</evidence>
<keyword evidence="1 2" id="KW-0129">CBS domain</keyword>
<dbReference type="EMBL" id="QMDX01000006">
    <property type="protein sequence ID" value="TSD13712.1"/>
    <property type="molecule type" value="Genomic_DNA"/>
</dbReference>
<keyword evidence="5" id="KW-1185">Reference proteome</keyword>
<evidence type="ECO:0000259" key="3">
    <source>
        <dbReference type="PROSITE" id="PS51371"/>
    </source>
</evidence>